<dbReference type="SUPFAM" id="SSF51120">
    <property type="entry name" value="beta-Roll"/>
    <property type="match status" value="1"/>
</dbReference>
<dbReference type="EMBL" id="VUMH01000023">
    <property type="protein sequence ID" value="MSS29128.1"/>
    <property type="molecule type" value="Genomic_DNA"/>
</dbReference>
<protein>
    <submittedName>
        <fullName evidence="1">Uncharacterized protein</fullName>
    </submittedName>
</protein>
<sequence>MAAPVWFDPKVYFNNKLAWLEGYNDLTLTAAFTGAGYGVDADGLYRHFQDFGNAENVSPSAYFDAGYYMQAKAATYFGKAVNTVTGAEVSFVQETFRQAGLSAWDHYLRYGMAEGVDPSASFDTSAYMDAKLAQMQKTDPSYTMDMLVQAFRDAGLNPVMHYLSYGRGEGLTIQDAQHGAVTRALTTGIDNLVVNSNYDDYFTAETGTLQSADDLVVLGPNAGRMDIIELRGNFGNDTVVGFRSGEDMINLAAYLDSTKPLNAGAPAGLVNNSAIVATLTGPKAESGIYTQAEVDALVKDGSLSLTGANGDKAVAFLQAVNSEGQNVYTIVQMSTDGTTDKGTVMGSMTLDSVNGVKTSIANTDFRLDSVIRDSVTGKTYGPADYTTGTLDGTFFADTFNDVNSTTLGTVTTIDGKEGDDTFNITGDLGAANSLEGGEGNDVFNVKSTVTIAGGTIDGGAGIDTLTVDKVLTNNVTLTALNNVEKATFDNTGTVTINAMATSDNASTLTAGSTVTALSVNGLKADVATTIDGSQITGNVTVDASTSTAAVTLKGGNGTASLTGGAGNDTIITTGADTSTITGGKGDDTIQLGSTGKDTVKFAANLADNGHDTITGFEAGAGKDVLDISTFTTKVNMATKVDGSANDLDIGNAGTNNIGVLYNVAGGVLTADKVVTSGTAANGEVIIDAGKKAVVMVTADSAGAAATYNMYYVTGDATSPTVELVGTVTTDAAFDAGNFA</sequence>
<name>A0A6L5XPB3_9BACT</name>
<gene>
    <name evidence="1" type="ORF">FYJ44_14090</name>
</gene>
<evidence type="ECO:0000313" key="2">
    <source>
        <dbReference type="Proteomes" id="UP000477488"/>
    </source>
</evidence>
<keyword evidence="2" id="KW-1185">Reference proteome</keyword>
<organism evidence="1 2">
    <name type="scientific">Desulfovibrio porci</name>
    <dbReference type="NCBI Taxonomy" id="2605782"/>
    <lineage>
        <taxon>Bacteria</taxon>
        <taxon>Pseudomonadati</taxon>
        <taxon>Thermodesulfobacteriota</taxon>
        <taxon>Desulfovibrionia</taxon>
        <taxon>Desulfovibrionales</taxon>
        <taxon>Desulfovibrionaceae</taxon>
        <taxon>Desulfovibrio</taxon>
    </lineage>
</organism>
<reference evidence="1 2" key="1">
    <citation type="submission" date="2019-09" db="EMBL/GenBank/DDBJ databases">
        <title>In-depth cultivation of the pig gut microbiome towards novel bacterial diversity and tailored functional studies.</title>
        <authorList>
            <person name="Wylensek D."/>
            <person name="Hitch T.C.A."/>
            <person name="Clavel T."/>
        </authorList>
    </citation>
    <scope>NUCLEOTIDE SEQUENCE [LARGE SCALE GENOMIC DNA]</scope>
    <source>
        <strain evidence="1 2">PG-178-WT-4</strain>
    </source>
</reference>
<proteinExistence type="predicted"/>
<dbReference type="PRINTS" id="PR00313">
    <property type="entry name" value="CABNDNGRPT"/>
</dbReference>
<comment type="caution">
    <text evidence="1">The sequence shown here is derived from an EMBL/GenBank/DDBJ whole genome shotgun (WGS) entry which is preliminary data.</text>
</comment>
<dbReference type="Proteomes" id="UP000477488">
    <property type="component" value="Unassembled WGS sequence"/>
</dbReference>
<evidence type="ECO:0000313" key="1">
    <source>
        <dbReference type="EMBL" id="MSS29128.1"/>
    </source>
</evidence>
<dbReference type="Gene3D" id="2.150.10.10">
    <property type="entry name" value="Serralysin-like metalloprotease, C-terminal"/>
    <property type="match status" value="1"/>
</dbReference>
<accession>A0A6L5XPB3</accession>
<dbReference type="RefSeq" id="WP_154513229.1">
    <property type="nucleotide sequence ID" value="NZ_VUMH01000023.1"/>
</dbReference>
<dbReference type="InterPro" id="IPR011049">
    <property type="entry name" value="Serralysin-like_metalloprot_C"/>
</dbReference>
<dbReference type="AlphaFoldDB" id="A0A6L5XPB3"/>